<feature type="region of interest" description="Disordered" evidence="1">
    <location>
        <begin position="89"/>
        <end position="108"/>
    </location>
</feature>
<dbReference type="Proteomes" id="UP001152561">
    <property type="component" value="Unassembled WGS sequence"/>
</dbReference>
<reference evidence="3" key="1">
    <citation type="journal article" date="2023" name="Proc. Natl. Acad. Sci. U.S.A.">
        <title>Genomic and structural basis for evolution of tropane alkaloid biosynthesis.</title>
        <authorList>
            <person name="Wanga Y.-J."/>
            <person name="Taina T."/>
            <person name="Yua J.-Y."/>
            <person name="Lia J."/>
            <person name="Xua B."/>
            <person name="Chenc J."/>
            <person name="D'Auriad J.C."/>
            <person name="Huanga J.-P."/>
            <person name="Huanga S.-X."/>
        </authorList>
    </citation>
    <scope>NUCLEOTIDE SEQUENCE [LARGE SCALE GENOMIC DNA]</scope>
    <source>
        <strain evidence="3">cv. KIB-2019</strain>
    </source>
</reference>
<name>A0A9Q1L6N2_9SOLA</name>
<gene>
    <name evidence="2" type="ORF">K7X08_022198</name>
</gene>
<keyword evidence="3" id="KW-1185">Reference proteome</keyword>
<evidence type="ECO:0000313" key="2">
    <source>
        <dbReference type="EMBL" id="KAJ8528506.1"/>
    </source>
</evidence>
<sequence length="168" mass="19063">MTKKDTRKGDVKGKENMTSTQEVVIQNNFNVLENITKEEVNGELNGGNNTALEVIVSKYVVDINKEIEKEGIYNKIHIDIVDMGEHKDIEEGPDMVNSADSQDKEEDTRKGLNAYLEKSEEHQVGVTNTVEFVSTRQWVDNIFVVTKTEVVNYKYNESCALWETGAMK</sequence>
<evidence type="ECO:0000256" key="1">
    <source>
        <dbReference type="SAM" id="MobiDB-lite"/>
    </source>
</evidence>
<accession>A0A9Q1L6N2</accession>
<dbReference type="AlphaFoldDB" id="A0A9Q1L6N2"/>
<proteinExistence type="predicted"/>
<protein>
    <submittedName>
        <fullName evidence="2">Uncharacterized protein</fullName>
    </submittedName>
</protein>
<organism evidence="2 3">
    <name type="scientific">Anisodus acutangulus</name>
    <dbReference type="NCBI Taxonomy" id="402998"/>
    <lineage>
        <taxon>Eukaryota</taxon>
        <taxon>Viridiplantae</taxon>
        <taxon>Streptophyta</taxon>
        <taxon>Embryophyta</taxon>
        <taxon>Tracheophyta</taxon>
        <taxon>Spermatophyta</taxon>
        <taxon>Magnoliopsida</taxon>
        <taxon>eudicotyledons</taxon>
        <taxon>Gunneridae</taxon>
        <taxon>Pentapetalae</taxon>
        <taxon>asterids</taxon>
        <taxon>lamiids</taxon>
        <taxon>Solanales</taxon>
        <taxon>Solanaceae</taxon>
        <taxon>Solanoideae</taxon>
        <taxon>Hyoscyameae</taxon>
        <taxon>Anisodus</taxon>
    </lineage>
</organism>
<comment type="caution">
    <text evidence="2">The sequence shown here is derived from an EMBL/GenBank/DDBJ whole genome shotgun (WGS) entry which is preliminary data.</text>
</comment>
<evidence type="ECO:0000313" key="3">
    <source>
        <dbReference type="Proteomes" id="UP001152561"/>
    </source>
</evidence>
<dbReference type="EMBL" id="JAJAGQ010000023">
    <property type="protein sequence ID" value="KAJ8528506.1"/>
    <property type="molecule type" value="Genomic_DNA"/>
</dbReference>